<dbReference type="Pfam" id="PF18073">
    <property type="entry name" value="Zn_ribbon_LapB"/>
    <property type="match status" value="1"/>
</dbReference>
<dbReference type="InterPro" id="IPR041166">
    <property type="entry name" value="Rubredoxin_2"/>
</dbReference>
<dbReference type="Gene3D" id="1.25.40.10">
    <property type="entry name" value="Tetratricopeptide repeat domain"/>
    <property type="match status" value="1"/>
</dbReference>
<feature type="binding site" evidence="2">
    <location>
        <position position="356"/>
    </location>
    <ligand>
        <name>Fe cation</name>
        <dbReference type="ChEBI" id="CHEBI:24875"/>
    </ligand>
</feature>
<evidence type="ECO:0000259" key="3">
    <source>
        <dbReference type="Pfam" id="PF18073"/>
    </source>
</evidence>
<feature type="domain" description="LapB rubredoxin metal binding" evidence="3">
    <location>
        <begin position="354"/>
        <end position="381"/>
    </location>
</feature>
<keyword evidence="5" id="KW-1185">Reference proteome</keyword>
<reference evidence="5" key="1">
    <citation type="submission" date="2019-02" db="EMBL/GenBank/DDBJ databases">
        <title>Draft genome sequence of Muricauda sp. 176CP4-71.</title>
        <authorList>
            <person name="Park J.-S."/>
        </authorList>
    </citation>
    <scope>NUCLEOTIDE SEQUENCE [LARGE SCALE GENOMIC DNA]</scope>
    <source>
        <strain evidence="5">176GS2-150</strain>
    </source>
</reference>
<sequence length="388" mass="43890">MSELLFLLLPIAVAYGWYMGRRSGDQELKDTSLKLSEKYVAGLNYLFSDQSDKAVDLFIDMIKVDSETIDTHLALASLFRKRGEVDRAIRLHQNLIARPSLPIEQRDFAMFELGHDYLVAGLFDRAETIFIELLEHEGYQLKSAEQLLHIYEYTKDWEKAVAVVESYKLQQKAKIATSLAHYYCELAEPLLARGDNDGLKLINQALKADNACIRAYLLKASVLIEKGDRKGALKCYQEIPNQDVDFCSEIVAAVEDLYQGHRDPKAFEHFLRDLLQLGAGVSILIKLAQRVAITDGDDAAEALVRQELVRHPTMKGFCHLMHYHINSAESSKARSSLKSLQELVSTQIRIKPKYRCCNCGFSSGSLLWQCPSCKSWGRIKPIRGLDGE</sequence>
<protein>
    <recommendedName>
        <fullName evidence="2">Lipopolysaccharide assembly protein B</fullName>
    </recommendedName>
</protein>
<feature type="binding site" evidence="2">
    <location>
        <position position="373"/>
    </location>
    <ligand>
        <name>Fe cation</name>
        <dbReference type="ChEBI" id="CHEBI:24875"/>
    </ligand>
</feature>
<feature type="binding site" evidence="2">
    <location>
        <position position="359"/>
    </location>
    <ligand>
        <name>Fe cation</name>
        <dbReference type="ChEBI" id="CHEBI:24875"/>
    </ligand>
</feature>
<keyword evidence="2" id="KW-0677">Repeat</keyword>
<evidence type="ECO:0000256" key="1">
    <source>
        <dbReference type="ARBA" id="ARBA00022723"/>
    </source>
</evidence>
<comment type="subcellular location">
    <subcellularLocation>
        <location evidence="2">Cell inner membrane</location>
        <topology evidence="2">Single-pass membrane protein</topology>
        <orientation evidence="2">Cytoplasmic side</orientation>
    </subcellularLocation>
</comment>
<keyword evidence="2" id="KW-0812">Transmembrane</keyword>
<dbReference type="RefSeq" id="WP_130565532.1">
    <property type="nucleotide sequence ID" value="NZ_SHLY01000001.1"/>
</dbReference>
<name>A0ABY1WTH2_9GAMM</name>
<comment type="similarity">
    <text evidence="2">Belongs to the LapB family.</text>
</comment>
<feature type="topological domain" description="Cytoplasmic" evidence="2">
    <location>
        <begin position="21"/>
        <end position="388"/>
    </location>
</feature>
<proteinExistence type="inferred from homology"/>
<dbReference type="NCBIfam" id="NF008756">
    <property type="entry name" value="PRK11788.1-4"/>
    <property type="match status" value="1"/>
</dbReference>
<keyword evidence="2" id="KW-1133">Transmembrane helix</keyword>
<gene>
    <name evidence="2 4" type="primary">lapB</name>
    <name evidence="4" type="ORF">EXY25_01960</name>
</gene>
<dbReference type="Proteomes" id="UP000292544">
    <property type="component" value="Unassembled WGS sequence"/>
</dbReference>
<dbReference type="EMBL" id="SHLY01000001">
    <property type="protein sequence ID" value="TAA48035.1"/>
    <property type="molecule type" value="Genomic_DNA"/>
</dbReference>
<keyword evidence="2" id="KW-0408">Iron</keyword>
<organism evidence="4 5">
    <name type="scientific">Corallincola spongiicola</name>
    <dbReference type="NCBI Taxonomy" id="2520508"/>
    <lineage>
        <taxon>Bacteria</taxon>
        <taxon>Pseudomonadati</taxon>
        <taxon>Pseudomonadota</taxon>
        <taxon>Gammaproteobacteria</taxon>
        <taxon>Alteromonadales</taxon>
        <taxon>Psychromonadaceae</taxon>
        <taxon>Corallincola</taxon>
    </lineage>
</organism>
<comment type="function">
    <text evidence="2">Modulates cellular lipopolysaccharide (LPS) levels by regulating LpxC, which is involved in lipid A biosynthesis. May act by modulating the proteolytic activity of FtsH towards LpxC. May also coordinate assembly of proteins involved in LPS synthesis at the plasma membrane.</text>
</comment>
<comment type="caution">
    <text evidence="4">The sequence shown here is derived from an EMBL/GenBank/DDBJ whole genome shotgun (WGS) entry which is preliminary data.</text>
</comment>
<evidence type="ECO:0000256" key="2">
    <source>
        <dbReference type="HAMAP-Rule" id="MF_00994"/>
    </source>
</evidence>
<dbReference type="SUPFAM" id="SSF48452">
    <property type="entry name" value="TPR-like"/>
    <property type="match status" value="1"/>
</dbReference>
<keyword evidence="2" id="KW-1003">Cell membrane</keyword>
<evidence type="ECO:0000313" key="4">
    <source>
        <dbReference type="EMBL" id="TAA48035.1"/>
    </source>
</evidence>
<dbReference type="InterPro" id="IPR011990">
    <property type="entry name" value="TPR-like_helical_dom_sf"/>
</dbReference>
<evidence type="ECO:0000313" key="5">
    <source>
        <dbReference type="Proteomes" id="UP000292544"/>
    </source>
</evidence>
<keyword evidence="2" id="KW-0802">TPR repeat</keyword>
<dbReference type="InterPro" id="IPR030865">
    <property type="entry name" value="LapB"/>
</dbReference>
<dbReference type="HAMAP" id="MF_00994">
    <property type="entry name" value="LPS_assembly_LapB"/>
    <property type="match status" value="1"/>
</dbReference>
<dbReference type="NCBIfam" id="NF008757">
    <property type="entry name" value="PRK11788.1-5"/>
    <property type="match status" value="1"/>
</dbReference>
<dbReference type="Pfam" id="PF13176">
    <property type="entry name" value="TPR_7"/>
    <property type="match status" value="1"/>
</dbReference>
<dbReference type="InterPro" id="IPR019734">
    <property type="entry name" value="TPR_rpt"/>
</dbReference>
<dbReference type="NCBIfam" id="NF008753">
    <property type="entry name" value="PRK11788.1-1"/>
    <property type="match status" value="1"/>
</dbReference>
<keyword evidence="2" id="KW-0472">Membrane</keyword>
<accession>A0ABY1WTH2</accession>
<keyword evidence="1 2" id="KW-0479">Metal-binding</keyword>
<feature type="binding site" evidence="2">
    <location>
        <position position="370"/>
    </location>
    <ligand>
        <name>Fe cation</name>
        <dbReference type="ChEBI" id="CHEBI:24875"/>
    </ligand>
</feature>
<keyword evidence="2" id="KW-0997">Cell inner membrane</keyword>